<organism evidence="1 2">
    <name type="scientific">Racocetra fulgida</name>
    <dbReference type="NCBI Taxonomy" id="60492"/>
    <lineage>
        <taxon>Eukaryota</taxon>
        <taxon>Fungi</taxon>
        <taxon>Fungi incertae sedis</taxon>
        <taxon>Mucoromycota</taxon>
        <taxon>Glomeromycotina</taxon>
        <taxon>Glomeromycetes</taxon>
        <taxon>Diversisporales</taxon>
        <taxon>Gigasporaceae</taxon>
        <taxon>Racocetra</taxon>
    </lineage>
</organism>
<dbReference type="EMBL" id="CAJVPZ010061015">
    <property type="protein sequence ID" value="CAG8790741.1"/>
    <property type="molecule type" value="Genomic_DNA"/>
</dbReference>
<evidence type="ECO:0000313" key="1">
    <source>
        <dbReference type="EMBL" id="CAG8790741.1"/>
    </source>
</evidence>
<feature type="non-terminal residue" evidence="1">
    <location>
        <position position="63"/>
    </location>
</feature>
<name>A0A9N9P537_9GLOM</name>
<accession>A0A9N9P537</accession>
<protein>
    <submittedName>
        <fullName evidence="1">11146_t:CDS:1</fullName>
    </submittedName>
</protein>
<dbReference type="AlphaFoldDB" id="A0A9N9P537"/>
<comment type="caution">
    <text evidence="1">The sequence shown here is derived from an EMBL/GenBank/DDBJ whole genome shotgun (WGS) entry which is preliminary data.</text>
</comment>
<sequence>AEALGNDGAITGSFETFSVTAPTIPVVWERRSKTFLLTGLCSTGFSTRLFNSSSSSMLKRRAR</sequence>
<feature type="non-terminal residue" evidence="1">
    <location>
        <position position="1"/>
    </location>
</feature>
<gene>
    <name evidence="1" type="ORF">RFULGI_LOCUS16719</name>
</gene>
<dbReference type="Proteomes" id="UP000789396">
    <property type="component" value="Unassembled WGS sequence"/>
</dbReference>
<proteinExistence type="predicted"/>
<reference evidence="1" key="1">
    <citation type="submission" date="2021-06" db="EMBL/GenBank/DDBJ databases">
        <authorList>
            <person name="Kallberg Y."/>
            <person name="Tangrot J."/>
            <person name="Rosling A."/>
        </authorList>
    </citation>
    <scope>NUCLEOTIDE SEQUENCE</scope>
    <source>
        <strain evidence="1">IN212</strain>
    </source>
</reference>
<evidence type="ECO:0000313" key="2">
    <source>
        <dbReference type="Proteomes" id="UP000789396"/>
    </source>
</evidence>
<keyword evidence="2" id="KW-1185">Reference proteome</keyword>